<feature type="transmembrane region" description="Helical" evidence="1">
    <location>
        <begin position="52"/>
        <end position="71"/>
    </location>
</feature>
<evidence type="ECO:0000313" key="3">
    <source>
        <dbReference type="Proteomes" id="UP000078200"/>
    </source>
</evidence>
<reference evidence="2" key="1">
    <citation type="submission" date="2020-05" db="UniProtKB">
        <authorList>
            <consortium name="EnsemblMetazoa"/>
        </authorList>
    </citation>
    <scope>IDENTIFICATION</scope>
    <source>
        <strain evidence="2">TTRI</strain>
    </source>
</reference>
<keyword evidence="1" id="KW-0812">Transmembrane</keyword>
<keyword evidence="1" id="KW-1133">Transmembrane helix</keyword>
<keyword evidence="3" id="KW-1185">Reference proteome</keyword>
<name>A0A1A9USH5_GLOAU</name>
<sequence length="118" mass="12725">MIIKYASLSSLNKLKKFSVALQAISLCCGSCQAIIVAGLLVCWLVVGGWHKSAYDALVAKATGVCLIAIFIQSMNQAFKESLLRKLGVLVITVPQLILEAVEETLTYLTEVKSKPAIL</sequence>
<accession>A0A1A9USH5</accession>
<dbReference type="AlphaFoldDB" id="A0A1A9USH5"/>
<protein>
    <submittedName>
        <fullName evidence="2">Uncharacterized protein</fullName>
    </submittedName>
</protein>
<dbReference type="EnsemblMetazoa" id="GAUT013843-RA">
    <property type="protein sequence ID" value="GAUT013843-PA"/>
    <property type="gene ID" value="GAUT013843"/>
</dbReference>
<proteinExistence type="predicted"/>
<dbReference type="VEuPathDB" id="VectorBase:GAUT013843"/>
<evidence type="ECO:0000313" key="2">
    <source>
        <dbReference type="EnsemblMetazoa" id="GAUT013843-PA"/>
    </source>
</evidence>
<keyword evidence="1" id="KW-0472">Membrane</keyword>
<feature type="transmembrane region" description="Helical" evidence="1">
    <location>
        <begin position="21"/>
        <end position="46"/>
    </location>
</feature>
<evidence type="ECO:0000256" key="1">
    <source>
        <dbReference type="SAM" id="Phobius"/>
    </source>
</evidence>
<organism evidence="2 3">
    <name type="scientific">Glossina austeni</name>
    <name type="common">Savannah tsetse fly</name>
    <dbReference type="NCBI Taxonomy" id="7395"/>
    <lineage>
        <taxon>Eukaryota</taxon>
        <taxon>Metazoa</taxon>
        <taxon>Ecdysozoa</taxon>
        <taxon>Arthropoda</taxon>
        <taxon>Hexapoda</taxon>
        <taxon>Insecta</taxon>
        <taxon>Pterygota</taxon>
        <taxon>Neoptera</taxon>
        <taxon>Endopterygota</taxon>
        <taxon>Diptera</taxon>
        <taxon>Brachycera</taxon>
        <taxon>Muscomorpha</taxon>
        <taxon>Hippoboscoidea</taxon>
        <taxon>Glossinidae</taxon>
        <taxon>Glossina</taxon>
    </lineage>
</organism>
<dbReference type="Proteomes" id="UP000078200">
    <property type="component" value="Unassembled WGS sequence"/>
</dbReference>